<feature type="domain" description="RCK N-terminal" evidence="13">
    <location>
        <begin position="2"/>
        <end position="53"/>
    </location>
</feature>
<keyword evidence="8" id="KW-0406">Ion transport</keyword>
<evidence type="ECO:0000256" key="4">
    <source>
        <dbReference type="ARBA" id="ARBA00022692"/>
    </source>
</evidence>
<dbReference type="InterPro" id="IPR047871">
    <property type="entry name" value="K_chnl_Slo-like"/>
</dbReference>
<reference evidence="14 15" key="1">
    <citation type="submission" date="2014-03" db="EMBL/GenBank/DDBJ databases">
        <title>Draft genome of the hookworm Oesophagostomum dentatum.</title>
        <authorList>
            <person name="Mitreva M."/>
        </authorList>
    </citation>
    <scope>NUCLEOTIDE SEQUENCE [LARGE SCALE GENOMIC DNA]</scope>
    <source>
        <strain evidence="14 15">OD-Hann</strain>
    </source>
</reference>
<dbReference type="AlphaFoldDB" id="A0A0B1SQF6"/>
<dbReference type="EMBL" id="KN561501">
    <property type="protein sequence ID" value="KHJ86116.1"/>
    <property type="molecule type" value="Genomic_DNA"/>
</dbReference>
<evidence type="ECO:0000256" key="9">
    <source>
        <dbReference type="ARBA" id="ARBA00023136"/>
    </source>
</evidence>
<evidence type="ECO:0000256" key="10">
    <source>
        <dbReference type="ARBA" id="ARBA00023303"/>
    </source>
</evidence>
<feature type="non-terminal residue" evidence="14">
    <location>
        <position position="212"/>
    </location>
</feature>
<evidence type="ECO:0000256" key="7">
    <source>
        <dbReference type="ARBA" id="ARBA00022989"/>
    </source>
</evidence>
<dbReference type="Pfam" id="PF22614">
    <property type="entry name" value="Slo-like_RCK"/>
    <property type="match status" value="1"/>
</dbReference>
<accession>A0A0B1SQF6</accession>
<evidence type="ECO:0000259" key="13">
    <source>
        <dbReference type="Pfam" id="PF22614"/>
    </source>
</evidence>
<keyword evidence="9" id="KW-0472">Membrane</keyword>
<feature type="domain" description="Calcium-activated potassium channel BK alpha subunit" evidence="12">
    <location>
        <begin position="120"/>
        <end position="175"/>
    </location>
</feature>
<proteinExistence type="predicted"/>
<dbReference type="PANTHER" id="PTHR10027">
    <property type="entry name" value="CALCIUM-ACTIVATED POTASSIUM CHANNEL ALPHA CHAIN"/>
    <property type="match status" value="1"/>
</dbReference>
<evidence type="ECO:0000313" key="15">
    <source>
        <dbReference type="Proteomes" id="UP000053660"/>
    </source>
</evidence>
<keyword evidence="3" id="KW-0633">Potassium transport</keyword>
<evidence type="ECO:0000259" key="12">
    <source>
        <dbReference type="Pfam" id="PF03493"/>
    </source>
</evidence>
<keyword evidence="6" id="KW-0630">Potassium</keyword>
<keyword evidence="4" id="KW-0812">Transmembrane</keyword>
<evidence type="ECO:0000256" key="8">
    <source>
        <dbReference type="ARBA" id="ARBA00023065"/>
    </source>
</evidence>
<sequence length="212" mass="23491">MDSLDLSRVKVSDADACLVLANKYSTNPDAEDAANIMRVISIKNYSSDIRVIVQLMQYHNKSPHTPAWLNDYLRGAGMEMYTEKLSQAFVGMSFPEAADIDKDMLTNPAVGDAHKKPKQSSKQSSRDTPDWLNLYLCGAGMEMYTDTLSHSFVGMTFPEAADLLFTRLGLLLLAIELKDEENRECNIAINPGPSCVIQPQTQGFFIAQSADE</sequence>
<evidence type="ECO:0000256" key="6">
    <source>
        <dbReference type="ARBA" id="ARBA00022958"/>
    </source>
</evidence>
<evidence type="ECO:0000256" key="5">
    <source>
        <dbReference type="ARBA" id="ARBA00022826"/>
    </source>
</evidence>
<name>A0A0B1SQF6_OESDE</name>
<evidence type="ECO:0000256" key="11">
    <source>
        <dbReference type="SAM" id="MobiDB-lite"/>
    </source>
</evidence>
<feature type="domain" description="Calcium-activated potassium channel BK alpha subunit" evidence="12">
    <location>
        <begin position="56"/>
        <end position="98"/>
    </location>
</feature>
<dbReference type="InterPro" id="IPR003929">
    <property type="entry name" value="K_chnl_BK_asu"/>
</dbReference>
<evidence type="ECO:0000313" key="14">
    <source>
        <dbReference type="EMBL" id="KHJ86116.1"/>
    </source>
</evidence>
<dbReference type="Proteomes" id="UP000053660">
    <property type="component" value="Unassembled WGS sequence"/>
</dbReference>
<keyword evidence="5" id="KW-0631">Potassium channel</keyword>
<evidence type="ECO:0000256" key="3">
    <source>
        <dbReference type="ARBA" id="ARBA00022538"/>
    </source>
</evidence>
<dbReference type="OrthoDB" id="10035564at2759"/>
<keyword evidence="7" id="KW-1133">Transmembrane helix</keyword>
<keyword evidence="10 14" id="KW-0407">Ion channel</keyword>
<dbReference type="GO" id="GO:0045211">
    <property type="term" value="C:postsynaptic membrane"/>
    <property type="evidence" value="ECO:0007669"/>
    <property type="project" value="TreeGrafter"/>
</dbReference>
<organism evidence="14 15">
    <name type="scientific">Oesophagostomum dentatum</name>
    <name type="common">Nodular worm</name>
    <dbReference type="NCBI Taxonomy" id="61180"/>
    <lineage>
        <taxon>Eukaryota</taxon>
        <taxon>Metazoa</taxon>
        <taxon>Ecdysozoa</taxon>
        <taxon>Nematoda</taxon>
        <taxon>Chromadorea</taxon>
        <taxon>Rhabditida</taxon>
        <taxon>Rhabditina</taxon>
        <taxon>Rhabditomorpha</taxon>
        <taxon>Strongyloidea</taxon>
        <taxon>Strongylidae</taxon>
        <taxon>Oesophagostomum</taxon>
    </lineage>
</organism>
<dbReference type="InterPro" id="IPR003148">
    <property type="entry name" value="RCK_N"/>
</dbReference>
<dbReference type="Gene3D" id="3.40.50.720">
    <property type="entry name" value="NAD(P)-binding Rossmann-like Domain"/>
    <property type="match status" value="1"/>
</dbReference>
<dbReference type="PANTHER" id="PTHR10027:SF33">
    <property type="entry name" value="CALCIUM-ACTIVATED POTASSIUM CHANNEL SUBUNIT ALPHA-1-RELATED"/>
    <property type="match status" value="1"/>
</dbReference>
<protein>
    <submittedName>
        <fullName evidence="14">Calcium-activated BK potassium channel alpha subunit</fullName>
    </submittedName>
</protein>
<gene>
    <name evidence="14" type="ORF">OESDEN_14143</name>
</gene>
<dbReference type="Pfam" id="PF03493">
    <property type="entry name" value="BK_channel_a"/>
    <property type="match status" value="2"/>
</dbReference>
<keyword evidence="15" id="KW-1185">Reference proteome</keyword>
<evidence type="ECO:0000256" key="1">
    <source>
        <dbReference type="ARBA" id="ARBA00004141"/>
    </source>
</evidence>
<dbReference type="PRINTS" id="PR01449">
    <property type="entry name" value="BKCHANNELA"/>
</dbReference>
<dbReference type="GO" id="GO:0060072">
    <property type="term" value="F:large conductance calcium-activated potassium channel activity"/>
    <property type="evidence" value="ECO:0007669"/>
    <property type="project" value="TreeGrafter"/>
</dbReference>
<comment type="subcellular location">
    <subcellularLocation>
        <location evidence="1">Membrane</location>
        <topology evidence="1">Multi-pass membrane protein</topology>
    </subcellularLocation>
</comment>
<keyword evidence="2" id="KW-0813">Transport</keyword>
<feature type="region of interest" description="Disordered" evidence="11">
    <location>
        <begin position="107"/>
        <end position="128"/>
    </location>
</feature>
<evidence type="ECO:0000256" key="2">
    <source>
        <dbReference type="ARBA" id="ARBA00022448"/>
    </source>
</evidence>